<accession>A0AAQ3KSW8</accession>
<dbReference type="Proteomes" id="UP001327560">
    <property type="component" value="Chromosome 7"/>
</dbReference>
<evidence type="ECO:0000313" key="3">
    <source>
        <dbReference type="Proteomes" id="UP001327560"/>
    </source>
</evidence>
<name>A0AAQ3KSW8_9LILI</name>
<dbReference type="GO" id="GO:0008080">
    <property type="term" value="F:N-acetyltransferase activity"/>
    <property type="evidence" value="ECO:0007669"/>
    <property type="project" value="TreeGrafter"/>
</dbReference>
<keyword evidence="3" id="KW-1185">Reference proteome</keyword>
<dbReference type="EMBL" id="CP136896">
    <property type="protein sequence ID" value="WOL12952.1"/>
    <property type="molecule type" value="Genomic_DNA"/>
</dbReference>
<dbReference type="InterPro" id="IPR016181">
    <property type="entry name" value="Acyl_CoA_acyltransferase"/>
</dbReference>
<dbReference type="Pfam" id="PF00583">
    <property type="entry name" value="Acetyltransf_1"/>
    <property type="match status" value="1"/>
</dbReference>
<gene>
    <name evidence="2" type="ORF">Cni_G21721</name>
</gene>
<evidence type="ECO:0000313" key="2">
    <source>
        <dbReference type="EMBL" id="WOL12952.1"/>
    </source>
</evidence>
<dbReference type="PANTHER" id="PTHR47443">
    <property type="entry name" value="ACYL-COA N-ACYLTRANSFERASES (NAT) SUPERFAMILY PROTEIN"/>
    <property type="match status" value="1"/>
</dbReference>
<proteinExistence type="predicted"/>
<dbReference type="Gene3D" id="3.40.630.30">
    <property type="match status" value="1"/>
</dbReference>
<organism evidence="2 3">
    <name type="scientific">Canna indica</name>
    <name type="common">Indian-shot</name>
    <dbReference type="NCBI Taxonomy" id="4628"/>
    <lineage>
        <taxon>Eukaryota</taxon>
        <taxon>Viridiplantae</taxon>
        <taxon>Streptophyta</taxon>
        <taxon>Embryophyta</taxon>
        <taxon>Tracheophyta</taxon>
        <taxon>Spermatophyta</taxon>
        <taxon>Magnoliopsida</taxon>
        <taxon>Liliopsida</taxon>
        <taxon>Zingiberales</taxon>
        <taxon>Cannaceae</taxon>
        <taxon>Canna</taxon>
    </lineage>
</organism>
<dbReference type="CDD" id="cd04301">
    <property type="entry name" value="NAT_SF"/>
    <property type="match status" value="1"/>
</dbReference>
<sequence>MAMTTTSLGLSSSPLASSPPFPCSPSSSPLRHYTFDFVLPTAWVSRGTSSHHTGGRFRSSPHSITHSIATGTCRASQAVDLFPSVWPEITVRDVRMEDYWEVADTHCSCFFPNYRFPINLLLRINRLVGLLSGFSVPEGSMSTCLVAVTGTPEDDNLYNESKNFKHGGFEGKFSFNKGYVAGILTVDTLADFLPRKGPLHQRRTGIAYISNVAVRKADRRKGIAKMLIAKAEARARSWCCRSMALHCDVKNKAAMRLYKGLGYKCIQVPENAKWPEPRTLPGTHFSFMMKLIN</sequence>
<evidence type="ECO:0000259" key="1">
    <source>
        <dbReference type="PROSITE" id="PS51186"/>
    </source>
</evidence>
<dbReference type="SUPFAM" id="SSF55729">
    <property type="entry name" value="Acyl-CoA N-acyltransferases (Nat)"/>
    <property type="match status" value="1"/>
</dbReference>
<dbReference type="PANTHER" id="PTHR47443:SF3">
    <property type="entry name" value="GCN5-RELATED N-ACETYLTRANSFERASE 4, CHLOROPLASTIC"/>
    <property type="match status" value="1"/>
</dbReference>
<dbReference type="AlphaFoldDB" id="A0AAQ3KSW8"/>
<dbReference type="GO" id="GO:0009507">
    <property type="term" value="C:chloroplast"/>
    <property type="evidence" value="ECO:0007669"/>
    <property type="project" value="TreeGrafter"/>
</dbReference>
<dbReference type="PROSITE" id="PS51186">
    <property type="entry name" value="GNAT"/>
    <property type="match status" value="1"/>
</dbReference>
<reference evidence="2 3" key="1">
    <citation type="submission" date="2023-10" db="EMBL/GenBank/DDBJ databases">
        <title>Chromosome-scale genome assembly provides insights into flower coloration mechanisms of Canna indica.</title>
        <authorList>
            <person name="Li C."/>
        </authorList>
    </citation>
    <scope>NUCLEOTIDE SEQUENCE [LARGE SCALE GENOMIC DNA]</scope>
    <source>
        <tissue evidence="2">Flower</tissue>
    </source>
</reference>
<dbReference type="InterPro" id="IPR000182">
    <property type="entry name" value="GNAT_dom"/>
</dbReference>
<feature type="domain" description="N-acetyltransferase" evidence="1">
    <location>
        <begin position="89"/>
        <end position="281"/>
    </location>
</feature>
<protein>
    <recommendedName>
        <fullName evidence="1">N-acetyltransferase domain-containing protein</fullName>
    </recommendedName>
</protein>